<dbReference type="EMBL" id="LGUV01000331">
    <property type="protein sequence ID" value="KOG47799.1"/>
    <property type="molecule type" value="Genomic_DNA"/>
</dbReference>
<dbReference type="Gene3D" id="2.60.40.10">
    <property type="entry name" value="Immunoglobulins"/>
    <property type="match status" value="1"/>
</dbReference>
<reference evidence="2" key="1">
    <citation type="submission" date="2015-07" db="EMBL/GenBank/DDBJ databases">
        <authorList>
            <consortium name="Consortium for Microbial Forensics and Genomics (microFORGE)"/>
            <person name="Knight B.M."/>
            <person name="Roberts D.P."/>
            <person name="Lin D."/>
            <person name="Hari K."/>
            <person name="Fletcher J."/>
            <person name="Melcher U."/>
            <person name="Blagden T."/>
            <person name="Winegar R.A."/>
        </authorList>
    </citation>
    <scope>NUCLEOTIDE SEQUENCE [LARGE SCALE GENOMIC DNA]</scope>
    <source>
        <strain evidence="2">NRRL B-1447</strain>
    </source>
</reference>
<dbReference type="Proteomes" id="UP000037084">
    <property type="component" value="Unassembled WGS sequence"/>
</dbReference>
<feature type="non-terminal residue" evidence="1">
    <location>
        <position position="1"/>
    </location>
</feature>
<accession>A0A0L8MBV0</accession>
<gene>
    <name evidence="1" type="ORF">ADK75_22135</name>
</gene>
<evidence type="ECO:0008006" key="3">
    <source>
        <dbReference type="Google" id="ProtNLM"/>
    </source>
</evidence>
<dbReference type="GO" id="GO:0005975">
    <property type="term" value="P:carbohydrate metabolic process"/>
    <property type="evidence" value="ECO:0007669"/>
    <property type="project" value="UniProtKB-ARBA"/>
</dbReference>
<evidence type="ECO:0000313" key="1">
    <source>
        <dbReference type="EMBL" id="KOG47799.1"/>
    </source>
</evidence>
<dbReference type="AlphaFoldDB" id="A0A0L8MBV0"/>
<sequence length="69" mass="6744">APCAGVTNTARVRADALDVQANDATPITGAGCGQPALAVTKTHSPAAFVRGDQGTYTVTVTNTGDAATG</sequence>
<feature type="non-terminal residue" evidence="1">
    <location>
        <position position="69"/>
    </location>
</feature>
<dbReference type="OrthoDB" id="4270720at2"/>
<comment type="caution">
    <text evidence="1">The sequence shown here is derived from an EMBL/GenBank/DDBJ whole genome shotgun (WGS) entry which is preliminary data.</text>
</comment>
<dbReference type="InterPro" id="IPR013783">
    <property type="entry name" value="Ig-like_fold"/>
</dbReference>
<organism evidence="1 2">
    <name type="scientific">Streptomyces virginiae</name>
    <name type="common">Streptomyces cinnamonensis</name>
    <dbReference type="NCBI Taxonomy" id="1961"/>
    <lineage>
        <taxon>Bacteria</taxon>
        <taxon>Bacillati</taxon>
        <taxon>Actinomycetota</taxon>
        <taxon>Actinomycetes</taxon>
        <taxon>Kitasatosporales</taxon>
        <taxon>Streptomycetaceae</taxon>
        <taxon>Streptomyces</taxon>
    </lineage>
</organism>
<evidence type="ECO:0000313" key="2">
    <source>
        <dbReference type="Proteomes" id="UP000037084"/>
    </source>
</evidence>
<proteinExistence type="predicted"/>
<protein>
    <recommendedName>
        <fullName evidence="3">DUF11 domain-containing protein</fullName>
    </recommendedName>
</protein>
<name>A0A0L8MBV0_STRVG</name>